<sequence length="350" mass="40111">MIEKLKDWLKSHTLWRWAIRPTLRVQLEQLNTAKPTVFYLGLPEHGNLGDQAIAKATEIYLQEQLPQHQVVRIANDAVLPCIPLLKRIMQPNHLIVMHGGGNLGDLWPGAENVRRAVVKRLKKWPIIQLPQSVFFIDKQEHTLSKKCYDDADRLVLVAREEQAHSAMQQAFTCPSMLVPDMVFTLSGRLKELPIQREGVMVLFRHDVEKLYNDNVREGVIDQLGDLFDRVTVTDTVLPTGVPLDQRDDVLIRFWRQMAKHELVVTDRLHGMIFGLITQTPTVALLNNNGKIISTFETWLQSVPWIKVWAPTDGPLEVAIVDVMRAPVAPVDFSRQFRPLNFYLANFRKGE</sequence>
<dbReference type="RefSeq" id="WP_043711412.1">
    <property type="nucleotide sequence ID" value="NZ_CP012873.1"/>
</dbReference>
<dbReference type="Proteomes" id="UP000032287">
    <property type="component" value="Unassembled WGS sequence"/>
</dbReference>
<dbReference type="KEGG" id="wcb:AO080_03180"/>
<dbReference type="InterPro" id="IPR007345">
    <property type="entry name" value="Polysacch_pyruvyl_Trfase"/>
</dbReference>
<dbReference type="STRING" id="137591.AO080_03180"/>
<dbReference type="OrthoDB" id="9807674at2"/>
<dbReference type="EMBL" id="JWHU01000021">
    <property type="protein sequence ID" value="KIU20413.1"/>
    <property type="molecule type" value="Genomic_DNA"/>
</dbReference>
<evidence type="ECO:0000313" key="1">
    <source>
        <dbReference type="EMBL" id="KIU20413.1"/>
    </source>
</evidence>
<protein>
    <submittedName>
        <fullName evidence="1">YxaB_2 protein</fullName>
        <ecNumber evidence="1">2.-.-.-</ecNumber>
    </submittedName>
</protein>
<proteinExistence type="predicted"/>
<comment type="caution">
    <text evidence="1">The sequence shown here is derived from an EMBL/GenBank/DDBJ whole genome shotgun (WGS) entry which is preliminary data.</text>
</comment>
<keyword evidence="1" id="KW-0808">Transferase</keyword>
<dbReference type="EC" id="2.-.-.-" evidence="1"/>
<evidence type="ECO:0000313" key="2">
    <source>
        <dbReference type="Proteomes" id="UP000032287"/>
    </source>
</evidence>
<name>A0A0D1JG95_9LACO</name>
<dbReference type="eggNOG" id="COG5039">
    <property type="taxonomic scope" value="Bacteria"/>
</dbReference>
<reference evidence="1 2" key="1">
    <citation type="journal article" date="2015" name="Microbiology (Mosc.)">
        <title>Genomics of the Weissella cibaria species with an examination of its metabolic traits.</title>
        <authorList>
            <person name="Lynch K.M."/>
            <person name="Lucid A."/>
            <person name="Arendt E.K."/>
            <person name="Sleator R.D."/>
            <person name="Lucey B."/>
            <person name="Coffey A."/>
        </authorList>
    </citation>
    <scope>NUCLEOTIDE SEQUENCE [LARGE SCALE GENOMIC DNA]</scope>
    <source>
        <strain evidence="1 2">MG1</strain>
    </source>
</reference>
<dbReference type="PATRIC" id="fig|137591.25.peg.1193"/>
<gene>
    <name evidence="1" type="primary">yxaB_2</name>
    <name evidence="1" type="ORF">QX99_01221</name>
</gene>
<keyword evidence="2" id="KW-1185">Reference proteome</keyword>
<dbReference type="GO" id="GO:0016740">
    <property type="term" value="F:transferase activity"/>
    <property type="evidence" value="ECO:0007669"/>
    <property type="project" value="UniProtKB-KW"/>
</dbReference>
<organism evidence="1 2">
    <name type="scientific">Weissella cibaria</name>
    <dbReference type="NCBI Taxonomy" id="137591"/>
    <lineage>
        <taxon>Bacteria</taxon>
        <taxon>Bacillati</taxon>
        <taxon>Bacillota</taxon>
        <taxon>Bacilli</taxon>
        <taxon>Lactobacillales</taxon>
        <taxon>Lactobacillaceae</taxon>
        <taxon>Weissella</taxon>
    </lineage>
</organism>
<accession>A0A0D1JG95</accession>
<dbReference type="Pfam" id="PF04230">
    <property type="entry name" value="PS_pyruv_trans"/>
    <property type="match status" value="1"/>
</dbReference>
<dbReference type="AlphaFoldDB" id="A0A0D1JG95"/>